<dbReference type="Gene3D" id="3.60.10.10">
    <property type="entry name" value="Endonuclease/exonuclease/phosphatase"/>
    <property type="match status" value="1"/>
</dbReference>
<gene>
    <name evidence="2" type="ORF">EDD18DRAFT_1019767</name>
</gene>
<feature type="domain" description="Endonuclease/exonuclease/phosphatase" evidence="1">
    <location>
        <begin position="12"/>
        <end position="107"/>
    </location>
</feature>
<dbReference type="GO" id="GO:0003824">
    <property type="term" value="F:catalytic activity"/>
    <property type="evidence" value="ECO:0007669"/>
    <property type="project" value="InterPro"/>
</dbReference>
<keyword evidence="3" id="KW-1185">Reference proteome</keyword>
<comment type="caution">
    <text evidence="2">The sequence shown here is derived from an EMBL/GenBank/DDBJ whole genome shotgun (WGS) entry which is preliminary data.</text>
</comment>
<dbReference type="InterPro" id="IPR036691">
    <property type="entry name" value="Endo/exonu/phosph_ase_sf"/>
</dbReference>
<dbReference type="InterPro" id="IPR005135">
    <property type="entry name" value="Endo/exonuclease/phosphatase"/>
</dbReference>
<evidence type="ECO:0000313" key="3">
    <source>
        <dbReference type="Proteomes" id="UP001175228"/>
    </source>
</evidence>
<dbReference type="Proteomes" id="UP001175228">
    <property type="component" value="Unassembled WGS sequence"/>
</dbReference>
<proteinExistence type="predicted"/>
<dbReference type="EMBL" id="JAUEPU010000003">
    <property type="protein sequence ID" value="KAK0503765.1"/>
    <property type="molecule type" value="Genomic_DNA"/>
</dbReference>
<sequence>IHVSTSNIKFILCNAYNIPNSNQTICELKSFMQMLDPDIPVLLLGDFNKHHALWAGPHVPERCVASDMEDFIQLLAETGLELSLPPGMPTFTSAAHKTTSTIDLVFA</sequence>
<evidence type="ECO:0000313" key="2">
    <source>
        <dbReference type="EMBL" id="KAK0503765.1"/>
    </source>
</evidence>
<feature type="non-terminal residue" evidence="2">
    <location>
        <position position="107"/>
    </location>
</feature>
<reference evidence="2" key="1">
    <citation type="submission" date="2023-06" db="EMBL/GenBank/DDBJ databases">
        <authorList>
            <consortium name="Lawrence Berkeley National Laboratory"/>
            <person name="Ahrendt S."/>
            <person name="Sahu N."/>
            <person name="Indic B."/>
            <person name="Wong-Bajracharya J."/>
            <person name="Merenyi Z."/>
            <person name="Ke H.-M."/>
            <person name="Monk M."/>
            <person name="Kocsube S."/>
            <person name="Drula E."/>
            <person name="Lipzen A."/>
            <person name="Balint B."/>
            <person name="Henrissat B."/>
            <person name="Andreopoulos B."/>
            <person name="Martin F.M."/>
            <person name="Harder C.B."/>
            <person name="Rigling D."/>
            <person name="Ford K.L."/>
            <person name="Foster G.D."/>
            <person name="Pangilinan J."/>
            <person name="Papanicolaou A."/>
            <person name="Barry K."/>
            <person name="LaButti K."/>
            <person name="Viragh M."/>
            <person name="Koriabine M."/>
            <person name="Yan M."/>
            <person name="Riley R."/>
            <person name="Champramary S."/>
            <person name="Plett K.L."/>
            <person name="Tsai I.J."/>
            <person name="Slot J."/>
            <person name="Sipos G."/>
            <person name="Plett J."/>
            <person name="Nagy L.G."/>
            <person name="Grigoriev I.V."/>
        </authorList>
    </citation>
    <scope>NUCLEOTIDE SEQUENCE</scope>
    <source>
        <strain evidence="2">HWK02</strain>
    </source>
</reference>
<dbReference type="SUPFAM" id="SSF56219">
    <property type="entry name" value="DNase I-like"/>
    <property type="match status" value="1"/>
</dbReference>
<evidence type="ECO:0000259" key="1">
    <source>
        <dbReference type="Pfam" id="PF14529"/>
    </source>
</evidence>
<protein>
    <recommendedName>
        <fullName evidence="1">Endonuclease/exonuclease/phosphatase domain-containing protein</fullName>
    </recommendedName>
</protein>
<dbReference type="Pfam" id="PF14529">
    <property type="entry name" value="Exo_endo_phos_2"/>
    <property type="match status" value="1"/>
</dbReference>
<organism evidence="2 3">
    <name type="scientific">Armillaria luteobubalina</name>
    <dbReference type="NCBI Taxonomy" id="153913"/>
    <lineage>
        <taxon>Eukaryota</taxon>
        <taxon>Fungi</taxon>
        <taxon>Dikarya</taxon>
        <taxon>Basidiomycota</taxon>
        <taxon>Agaricomycotina</taxon>
        <taxon>Agaricomycetes</taxon>
        <taxon>Agaricomycetidae</taxon>
        <taxon>Agaricales</taxon>
        <taxon>Marasmiineae</taxon>
        <taxon>Physalacriaceae</taxon>
        <taxon>Armillaria</taxon>
    </lineage>
</organism>
<accession>A0AA39QKR3</accession>
<feature type="non-terminal residue" evidence="2">
    <location>
        <position position="1"/>
    </location>
</feature>
<dbReference type="AlphaFoldDB" id="A0AA39QKR3"/>
<name>A0AA39QKR3_9AGAR</name>